<evidence type="ECO:0000313" key="1">
    <source>
        <dbReference type="EMBL" id="KAH7978406.1"/>
    </source>
</evidence>
<keyword evidence="2" id="KW-1185">Reference proteome</keyword>
<comment type="caution">
    <text evidence="1">The sequence shown here is derived from an EMBL/GenBank/DDBJ whole genome shotgun (WGS) entry which is preliminary data.</text>
</comment>
<reference evidence="1" key="1">
    <citation type="submission" date="2020-05" db="EMBL/GenBank/DDBJ databases">
        <title>Large-scale comparative analyses of tick genomes elucidate their genetic diversity and vector capacities.</title>
        <authorList>
            <person name="Jia N."/>
            <person name="Wang J."/>
            <person name="Shi W."/>
            <person name="Du L."/>
            <person name="Sun Y."/>
            <person name="Zhan W."/>
            <person name="Jiang J."/>
            <person name="Wang Q."/>
            <person name="Zhang B."/>
            <person name="Ji P."/>
            <person name="Sakyi L.B."/>
            <person name="Cui X."/>
            <person name="Yuan T."/>
            <person name="Jiang B."/>
            <person name="Yang W."/>
            <person name="Lam T.T.-Y."/>
            <person name="Chang Q."/>
            <person name="Ding S."/>
            <person name="Wang X."/>
            <person name="Zhu J."/>
            <person name="Ruan X."/>
            <person name="Zhao L."/>
            <person name="Wei J."/>
            <person name="Que T."/>
            <person name="Du C."/>
            <person name="Cheng J."/>
            <person name="Dai P."/>
            <person name="Han X."/>
            <person name="Huang E."/>
            <person name="Gao Y."/>
            <person name="Liu J."/>
            <person name="Shao H."/>
            <person name="Ye R."/>
            <person name="Li L."/>
            <person name="Wei W."/>
            <person name="Wang X."/>
            <person name="Wang C."/>
            <person name="Yang T."/>
            <person name="Huo Q."/>
            <person name="Li W."/>
            <person name="Guo W."/>
            <person name="Chen H."/>
            <person name="Zhou L."/>
            <person name="Ni X."/>
            <person name="Tian J."/>
            <person name="Zhou Y."/>
            <person name="Sheng Y."/>
            <person name="Liu T."/>
            <person name="Pan Y."/>
            <person name="Xia L."/>
            <person name="Li J."/>
            <person name="Zhao F."/>
            <person name="Cao W."/>
        </authorList>
    </citation>
    <scope>NUCLEOTIDE SEQUENCE</scope>
    <source>
        <strain evidence="1">Dsil-2018</strain>
    </source>
</reference>
<dbReference type="Proteomes" id="UP000821865">
    <property type="component" value="Chromosome 1"/>
</dbReference>
<dbReference type="EMBL" id="CM023470">
    <property type="protein sequence ID" value="KAH7978406.1"/>
    <property type="molecule type" value="Genomic_DNA"/>
</dbReference>
<gene>
    <name evidence="1" type="ORF">HPB49_005468</name>
</gene>
<proteinExistence type="predicted"/>
<protein>
    <submittedName>
        <fullName evidence="1">Uncharacterized protein</fullName>
    </submittedName>
</protein>
<accession>A0ACB8DVM9</accession>
<organism evidence="1 2">
    <name type="scientific">Dermacentor silvarum</name>
    <name type="common">Tick</name>
    <dbReference type="NCBI Taxonomy" id="543639"/>
    <lineage>
        <taxon>Eukaryota</taxon>
        <taxon>Metazoa</taxon>
        <taxon>Ecdysozoa</taxon>
        <taxon>Arthropoda</taxon>
        <taxon>Chelicerata</taxon>
        <taxon>Arachnida</taxon>
        <taxon>Acari</taxon>
        <taxon>Parasitiformes</taxon>
        <taxon>Ixodida</taxon>
        <taxon>Ixodoidea</taxon>
        <taxon>Ixodidae</taxon>
        <taxon>Rhipicephalinae</taxon>
        <taxon>Dermacentor</taxon>
    </lineage>
</organism>
<evidence type="ECO:0000313" key="2">
    <source>
        <dbReference type="Proteomes" id="UP000821865"/>
    </source>
</evidence>
<sequence length="131" mass="14593">MQSCHWARPDTPSEVTKILKLHRKIVHWALKRGTFKDVTHSGCTVSVATSHHNKVVRKYPMQATEKHQKAGLGAECVADNNEKSRMKGRCSLQVPEKTWTDGGAEKGKMEEILAAVGTGHKWGTLGNRLHQ</sequence>
<name>A0ACB8DVM9_DERSI</name>